<dbReference type="InterPro" id="IPR024340">
    <property type="entry name" value="Sec16_CCD"/>
</dbReference>
<evidence type="ECO:0000256" key="1">
    <source>
        <dbReference type="ARBA" id="ARBA00004395"/>
    </source>
</evidence>
<feature type="compositionally biased region" description="Polar residues" evidence="17">
    <location>
        <begin position="45"/>
        <end position="56"/>
    </location>
</feature>
<keyword evidence="8" id="KW-0963">Cytoplasm</keyword>
<dbReference type="GO" id="GO:0000139">
    <property type="term" value="C:Golgi membrane"/>
    <property type="evidence" value="ECO:0007669"/>
    <property type="project" value="UniProtKB-SubCell"/>
</dbReference>
<dbReference type="PANTHER" id="PTHR13402:SF13">
    <property type="entry name" value="PROTEIN TRANSPORT PROTEIN SEC16A"/>
    <property type="match status" value="1"/>
</dbReference>
<evidence type="ECO:0000313" key="20">
    <source>
        <dbReference type="Ensembl" id="ENSAPEP00000029871.1"/>
    </source>
</evidence>
<evidence type="ECO:0000256" key="15">
    <source>
        <dbReference type="ARBA" id="ARBA00023136"/>
    </source>
</evidence>
<dbReference type="GO" id="GO:0051668">
    <property type="term" value="P:localization within membrane"/>
    <property type="evidence" value="ECO:0007669"/>
    <property type="project" value="UniProtKB-ARBA"/>
</dbReference>
<keyword evidence="12 16" id="KW-0931">ER-Golgi transport</keyword>
<dbReference type="GO" id="GO:0005829">
    <property type="term" value="C:cytosol"/>
    <property type="evidence" value="ECO:0007669"/>
    <property type="project" value="UniProtKB-SubCell"/>
</dbReference>
<feature type="compositionally biased region" description="Polar residues" evidence="17">
    <location>
        <begin position="1"/>
        <end position="10"/>
    </location>
</feature>
<evidence type="ECO:0000256" key="3">
    <source>
        <dbReference type="ARBA" id="ARBA00004514"/>
    </source>
</evidence>
<evidence type="ECO:0000256" key="17">
    <source>
        <dbReference type="SAM" id="MobiDB-lite"/>
    </source>
</evidence>
<reference evidence="20" key="3">
    <citation type="submission" date="2025-09" db="UniProtKB">
        <authorList>
            <consortium name="Ensembl"/>
        </authorList>
    </citation>
    <scope>IDENTIFICATION</scope>
</reference>
<sequence>MHQSQAQSQAPGHPSSLHESPQSSNGFYLQVTKDAQQGVRVEGNASVQTPASTSAPQIPPALSQAAATTQQPPSESPKTSDSQAAQQEQKDAPPVPVSGAQPSLGQYAAPVQGPAAGSAAPPPTAAYPPGPRGPVPPGASQPAPAEPPRPPSSAGSHQSYGPPPPGPGQMYGGYYGNYGEYPDSRAPYPPGPYPPPPGDPRTQPYYQVSVNSFFLYSLHFFPSLNASSFLSLIQLSAPILSIMSSLAPPRPATPEKFTIPHRCARFGPGGHLVQVLPNLPSAGQPALVDIHNIETMLQDTADQAELRAFPGPLVKEETHKVDVIKFSQNKAVECSRDNNLLDRDSARLLWDFIMLLCRQNGTVVGTDIADLLLKEHRSVWLPGKSPNEANLIDFNNEPLARAEEEPGAGPLSLLSDTFMTVPENVGKETERFRELLLFGRKKDALEAAMKGGLWGHALLLASKLDNRTHARVMTSLPINDPLQTVYQLMSGRMPASATCCGEEKWGDWRPHLAMVLSNLTHTLDLDTRTITTMGDTLVSKGLNDAAHFCYLMAQVGLGVFTKKSTKMVLIGSNHRLVKEADIQRLKIYM</sequence>
<dbReference type="GO" id="GO:0007030">
    <property type="term" value="P:Golgi organization"/>
    <property type="evidence" value="ECO:0007669"/>
    <property type="project" value="TreeGrafter"/>
</dbReference>
<dbReference type="InterPro" id="IPR024298">
    <property type="entry name" value="Sec16_Sec23-bd"/>
</dbReference>
<dbReference type="GO" id="GO:0012507">
    <property type="term" value="C:ER to Golgi transport vesicle membrane"/>
    <property type="evidence" value="ECO:0007669"/>
    <property type="project" value="TreeGrafter"/>
</dbReference>
<dbReference type="Ensembl" id="ENSAPET00000030671.1">
    <property type="protein sequence ID" value="ENSAPEP00000029871.1"/>
    <property type="gene ID" value="ENSAPEG00000021030.1"/>
</dbReference>
<evidence type="ECO:0000256" key="13">
    <source>
        <dbReference type="ARBA" id="ARBA00022927"/>
    </source>
</evidence>
<evidence type="ECO:0000256" key="7">
    <source>
        <dbReference type="ARBA" id="ARBA00022448"/>
    </source>
</evidence>
<dbReference type="GO" id="GO:0070973">
    <property type="term" value="P:protein localization to endoplasmic reticulum exit site"/>
    <property type="evidence" value="ECO:0007669"/>
    <property type="project" value="TreeGrafter"/>
</dbReference>
<evidence type="ECO:0000256" key="6">
    <source>
        <dbReference type="ARBA" id="ARBA00005927"/>
    </source>
</evidence>
<dbReference type="FunFam" id="1.25.40.1030:FF:000002">
    <property type="entry name" value="Protein transport protein sec16"/>
    <property type="match status" value="1"/>
</dbReference>
<evidence type="ECO:0000256" key="10">
    <source>
        <dbReference type="ARBA" id="ARBA00022824"/>
    </source>
</evidence>
<feature type="compositionally biased region" description="Low complexity" evidence="17">
    <location>
        <begin position="177"/>
        <end position="186"/>
    </location>
</feature>
<evidence type="ECO:0000256" key="8">
    <source>
        <dbReference type="ARBA" id="ARBA00022490"/>
    </source>
</evidence>
<evidence type="ECO:0000256" key="12">
    <source>
        <dbReference type="ARBA" id="ARBA00022892"/>
    </source>
</evidence>
<proteinExistence type="inferred from homology"/>
<keyword evidence="9" id="KW-0597">Phosphoprotein</keyword>
<comment type="similarity">
    <text evidence="6 16">Belongs to the SEC16 family.</text>
</comment>
<keyword evidence="10 16" id="KW-0256">Endoplasmic reticulum</keyword>
<keyword evidence="11" id="KW-0492">Microsome</keyword>
<dbReference type="Gene3D" id="1.25.40.1030">
    <property type="match status" value="1"/>
</dbReference>
<comment type="subcellular location">
    <subcellularLocation>
        <location evidence="3">Cytoplasm</location>
        <location evidence="3">Cytosol</location>
    </subcellularLocation>
    <subcellularLocation>
        <location evidence="5">Cytoplasm</location>
        <location evidence="5">Perinuclear region</location>
    </subcellularLocation>
    <subcellularLocation>
        <location evidence="2">Endoplasmic reticulum membrane</location>
        <topology evidence="2">Peripheral membrane protein</topology>
    </subcellularLocation>
    <subcellularLocation>
        <location evidence="1">Golgi apparatus membrane</location>
        <topology evidence="1">Peripheral membrane protein</topology>
    </subcellularLocation>
    <subcellularLocation>
        <location evidence="4">Microsome membrane</location>
    </subcellularLocation>
</comment>
<comment type="function">
    <text evidence="16">Plays a role in the organization of the endoplasmic reticulum exit sites (ERES), also known as transitional endoplasmic reticulum (tER). Required for secretory cargo traffic from the endoplasmic reticulum to the Golgi apparatus.</text>
</comment>
<dbReference type="GO" id="GO:0016192">
    <property type="term" value="P:vesicle-mediated transport"/>
    <property type="evidence" value="ECO:0007669"/>
    <property type="project" value="UniProtKB-KW"/>
</dbReference>
<feature type="compositionally biased region" description="Polar residues" evidence="17">
    <location>
        <begin position="65"/>
        <end position="87"/>
    </location>
</feature>
<protein>
    <recommendedName>
        <fullName evidence="16">Protein transport protein sec16</fullName>
    </recommendedName>
</protein>
<evidence type="ECO:0000313" key="21">
    <source>
        <dbReference type="Proteomes" id="UP000265080"/>
    </source>
</evidence>
<dbReference type="GeneTree" id="ENSGT00940000159324"/>
<dbReference type="Pfam" id="PF12931">
    <property type="entry name" value="TPR_Sec16"/>
    <property type="match status" value="1"/>
</dbReference>
<dbReference type="GO" id="GO:0070971">
    <property type="term" value="C:endoplasmic reticulum exit site"/>
    <property type="evidence" value="ECO:0007669"/>
    <property type="project" value="UniProtKB-ARBA"/>
</dbReference>
<name>A0A3P8TZ36_AMPPE</name>
<keyword evidence="7 16" id="KW-0813">Transport</keyword>
<feature type="compositionally biased region" description="Pro residues" evidence="17">
    <location>
        <begin position="120"/>
        <end position="151"/>
    </location>
</feature>
<evidence type="ECO:0000256" key="2">
    <source>
        <dbReference type="ARBA" id="ARBA00004406"/>
    </source>
</evidence>
<keyword evidence="15 16" id="KW-0472">Membrane</keyword>
<feature type="domain" description="Sec16 central conserved" evidence="19">
    <location>
        <begin position="263"/>
        <end position="361"/>
    </location>
</feature>
<comment type="subunit">
    <text evidence="16">SEC16A and SEC16B are each present in multiple copies in a heteromeric complex.</text>
</comment>
<dbReference type="GO" id="GO:0048471">
    <property type="term" value="C:perinuclear region of cytoplasm"/>
    <property type="evidence" value="ECO:0007669"/>
    <property type="project" value="UniProtKB-SubCell"/>
</dbReference>
<evidence type="ECO:0000259" key="18">
    <source>
        <dbReference type="Pfam" id="PF12931"/>
    </source>
</evidence>
<evidence type="ECO:0000259" key="19">
    <source>
        <dbReference type="Pfam" id="PF12932"/>
    </source>
</evidence>
<evidence type="ECO:0000256" key="9">
    <source>
        <dbReference type="ARBA" id="ARBA00022553"/>
    </source>
</evidence>
<feature type="domain" description="Sec16 Sec23-binding" evidence="18">
    <location>
        <begin position="433"/>
        <end position="578"/>
    </location>
</feature>
<dbReference type="AlphaFoldDB" id="A0A3P8TZ36"/>
<organism evidence="20 21">
    <name type="scientific">Amphiprion percula</name>
    <name type="common">Orange clownfish</name>
    <name type="synonym">Lutjanus percula</name>
    <dbReference type="NCBI Taxonomy" id="161767"/>
    <lineage>
        <taxon>Eukaryota</taxon>
        <taxon>Metazoa</taxon>
        <taxon>Chordata</taxon>
        <taxon>Craniata</taxon>
        <taxon>Vertebrata</taxon>
        <taxon>Euteleostomi</taxon>
        <taxon>Actinopterygii</taxon>
        <taxon>Neopterygii</taxon>
        <taxon>Teleostei</taxon>
        <taxon>Neoteleostei</taxon>
        <taxon>Acanthomorphata</taxon>
        <taxon>Ovalentaria</taxon>
        <taxon>Pomacentridae</taxon>
        <taxon>Amphiprion</taxon>
    </lineage>
</organism>
<feature type="region of interest" description="Disordered" evidence="17">
    <location>
        <begin position="1"/>
        <end position="204"/>
    </location>
</feature>
<feature type="compositionally biased region" description="Polar residues" evidence="17">
    <location>
        <begin position="17"/>
        <end position="27"/>
    </location>
</feature>
<evidence type="ECO:0000256" key="5">
    <source>
        <dbReference type="ARBA" id="ARBA00004556"/>
    </source>
</evidence>
<keyword evidence="13 16" id="KW-0653">Protein transport</keyword>
<feature type="compositionally biased region" description="Pro residues" evidence="17">
    <location>
        <begin position="187"/>
        <end position="199"/>
    </location>
</feature>
<dbReference type="GO" id="GO:0015031">
    <property type="term" value="P:protein transport"/>
    <property type="evidence" value="ECO:0007669"/>
    <property type="project" value="UniProtKB-KW"/>
</dbReference>
<accession>A0A3P8TZ36</accession>
<dbReference type="CDD" id="cd09233">
    <property type="entry name" value="ACE1-Sec16-like"/>
    <property type="match status" value="1"/>
</dbReference>
<keyword evidence="14 16" id="KW-0333">Golgi apparatus</keyword>
<evidence type="ECO:0000256" key="4">
    <source>
        <dbReference type="ARBA" id="ARBA00004524"/>
    </source>
</evidence>
<reference evidence="20" key="2">
    <citation type="submission" date="2025-08" db="UniProtKB">
        <authorList>
            <consortium name="Ensembl"/>
        </authorList>
    </citation>
    <scope>IDENTIFICATION</scope>
</reference>
<dbReference type="Pfam" id="PF12932">
    <property type="entry name" value="Sec16"/>
    <property type="match status" value="1"/>
</dbReference>
<evidence type="ECO:0000256" key="16">
    <source>
        <dbReference type="RuleBase" id="RU364101"/>
    </source>
</evidence>
<evidence type="ECO:0000256" key="11">
    <source>
        <dbReference type="ARBA" id="ARBA00022848"/>
    </source>
</evidence>
<dbReference type="GO" id="GO:0007029">
    <property type="term" value="P:endoplasmic reticulum organization"/>
    <property type="evidence" value="ECO:0007669"/>
    <property type="project" value="UniProtKB-ARBA"/>
</dbReference>
<keyword evidence="21" id="KW-1185">Reference proteome</keyword>
<feature type="compositionally biased region" description="Low complexity" evidence="17">
    <location>
        <begin position="108"/>
        <end position="119"/>
    </location>
</feature>
<dbReference type="Proteomes" id="UP000265080">
    <property type="component" value="Chromosome 16"/>
</dbReference>
<dbReference type="GO" id="GO:0005789">
    <property type="term" value="C:endoplasmic reticulum membrane"/>
    <property type="evidence" value="ECO:0007669"/>
    <property type="project" value="UniProtKB-SubCell"/>
</dbReference>
<reference evidence="20 21" key="1">
    <citation type="submission" date="2018-03" db="EMBL/GenBank/DDBJ databases">
        <title>Finding Nemo's genes: A chromosome-scale reference assembly of the genome of the orange clownfish Amphiprion percula.</title>
        <authorList>
            <person name="Lehmann R."/>
        </authorList>
    </citation>
    <scope>NUCLEOTIDE SEQUENCE</scope>
</reference>
<evidence type="ECO:0000256" key="14">
    <source>
        <dbReference type="ARBA" id="ARBA00023034"/>
    </source>
</evidence>
<dbReference type="PANTHER" id="PTHR13402">
    <property type="entry name" value="RGPR-RELATED"/>
    <property type="match status" value="1"/>
</dbReference>